<keyword evidence="1" id="KW-0472">Membrane</keyword>
<reference evidence="2 3" key="1">
    <citation type="submission" date="2015-07" db="EMBL/GenBank/DDBJ databases">
        <authorList>
            <person name="Noorani M."/>
        </authorList>
    </citation>
    <scope>NUCLEOTIDE SEQUENCE [LARGE SCALE GENOMIC DNA]</scope>
    <source>
        <strain evidence="3">ATCC 25104 / DSM 625 / JCM 10724 / NBRC 103206 / NCIMB 11243 / YT-1</strain>
    </source>
</reference>
<comment type="caution">
    <text evidence="2">The sequence shown here is derived from an EMBL/GenBank/DDBJ whole genome shotgun (WGS) entry which is preliminary data.</text>
</comment>
<dbReference type="AlphaFoldDB" id="A0A0N0BL41"/>
<feature type="transmembrane region" description="Helical" evidence="1">
    <location>
        <begin position="125"/>
        <end position="150"/>
    </location>
</feature>
<feature type="transmembrane region" description="Helical" evidence="1">
    <location>
        <begin position="12"/>
        <end position="35"/>
    </location>
</feature>
<evidence type="ECO:0008006" key="4">
    <source>
        <dbReference type="Google" id="ProtNLM"/>
    </source>
</evidence>
<dbReference type="EMBL" id="LHCI01000106">
    <property type="protein sequence ID" value="KOX89016.1"/>
    <property type="molecule type" value="Genomic_DNA"/>
</dbReference>
<keyword evidence="1" id="KW-0812">Transmembrane</keyword>
<name>A0A0N0BL41_THEAQ</name>
<protein>
    <recommendedName>
        <fullName evidence="4">ABC-2 type transporter</fullName>
    </recommendedName>
</protein>
<feature type="transmembrane region" description="Helical" evidence="1">
    <location>
        <begin position="157"/>
        <end position="175"/>
    </location>
</feature>
<organism evidence="2 3">
    <name type="scientific">Thermus aquaticus</name>
    <dbReference type="NCBI Taxonomy" id="271"/>
    <lineage>
        <taxon>Bacteria</taxon>
        <taxon>Thermotogati</taxon>
        <taxon>Deinococcota</taxon>
        <taxon>Deinococci</taxon>
        <taxon>Thermales</taxon>
        <taxon>Thermaceae</taxon>
        <taxon>Thermus</taxon>
    </lineage>
</organism>
<evidence type="ECO:0000313" key="3">
    <source>
        <dbReference type="Proteomes" id="UP000037685"/>
    </source>
</evidence>
<evidence type="ECO:0000256" key="1">
    <source>
        <dbReference type="SAM" id="Phobius"/>
    </source>
</evidence>
<evidence type="ECO:0000313" key="2">
    <source>
        <dbReference type="EMBL" id="KOX89016.1"/>
    </source>
</evidence>
<dbReference type="PATRIC" id="fig|271.14.peg.252"/>
<gene>
    <name evidence="2" type="ORF">BVI061214_00160</name>
</gene>
<proteinExistence type="predicted"/>
<feature type="transmembrane region" description="Helical" evidence="1">
    <location>
        <begin position="47"/>
        <end position="67"/>
    </location>
</feature>
<feature type="transmembrane region" description="Helical" evidence="1">
    <location>
        <begin position="204"/>
        <end position="227"/>
    </location>
</feature>
<keyword evidence="1" id="KW-1133">Transmembrane helix</keyword>
<accession>A0A0N0BL41</accession>
<dbReference type="RefSeq" id="WP_248841696.1">
    <property type="nucleotide sequence ID" value="NZ_LHCI01000106.1"/>
</dbReference>
<dbReference type="Proteomes" id="UP000037685">
    <property type="component" value="Unassembled WGS sequence"/>
</dbReference>
<sequence>MTIQVLRRYWFSNLVGFFVDLVYFYAIFVAVRSLVPGENLPGTPSLILMYTVLHLTLGFYTSFYRFLRNDALQGTLEHLALARGGLLSQLFVRLAVQGAYIILQSLLVLLILVALTKVTLEITPWWPLGVGVVLLAAVGLSLLMGALGLYFKEIDNVFTLIQFILIPYFLSFIQWQPYMAYLPFAPGAHLVRLGLTGGDFDRGIFLLALFQGLFLFAAGLLAMVYMYRMVRRWGILGRF</sequence>
<feature type="transmembrane region" description="Helical" evidence="1">
    <location>
        <begin position="90"/>
        <end position="113"/>
    </location>
</feature>